<accession>A0A4Y1QP17</accession>
<dbReference type="AlphaFoldDB" id="A0A4Y1QP17"/>
<reference evidence="1" key="1">
    <citation type="journal article" date="2019" name="Science">
        <title>Mutation of a bHLH transcription factor allowed almond domestication.</title>
        <authorList>
            <person name="Sanchez-Perez R."/>
            <person name="Pavan S."/>
            <person name="Mazzeo R."/>
            <person name="Moldovan C."/>
            <person name="Aiese Cigliano R."/>
            <person name="Del Cueto J."/>
            <person name="Ricciardi F."/>
            <person name="Lotti C."/>
            <person name="Ricciardi L."/>
            <person name="Dicenta F."/>
            <person name="Lopez-Marques R.L."/>
            <person name="Lindberg Moller B."/>
        </authorList>
    </citation>
    <scope>NUCLEOTIDE SEQUENCE</scope>
</reference>
<evidence type="ECO:0000313" key="1">
    <source>
        <dbReference type="EMBL" id="BBG93547.1"/>
    </source>
</evidence>
<dbReference type="EMBL" id="AP019297">
    <property type="protein sequence ID" value="BBG93547.1"/>
    <property type="molecule type" value="Genomic_DNA"/>
</dbReference>
<protein>
    <submittedName>
        <fullName evidence="1">Transposable element protein</fullName>
    </submittedName>
</protein>
<sequence>MGVPEDSRLLGLKSHDCYTLMQQLLMWQFVLFWRSLQGCIAEQYIVEEAVEFCTENLSDVVTVGAPSSQKIGSFEAIIRFKVNLMGRA</sequence>
<proteinExistence type="predicted"/>
<organism evidence="1">
    <name type="scientific">Prunus dulcis</name>
    <name type="common">Almond</name>
    <name type="synonym">Amygdalus dulcis</name>
    <dbReference type="NCBI Taxonomy" id="3755"/>
    <lineage>
        <taxon>Eukaryota</taxon>
        <taxon>Viridiplantae</taxon>
        <taxon>Streptophyta</taxon>
        <taxon>Embryophyta</taxon>
        <taxon>Tracheophyta</taxon>
        <taxon>Spermatophyta</taxon>
        <taxon>Magnoliopsida</taxon>
        <taxon>eudicotyledons</taxon>
        <taxon>Gunneridae</taxon>
        <taxon>Pentapetalae</taxon>
        <taxon>rosids</taxon>
        <taxon>fabids</taxon>
        <taxon>Rosales</taxon>
        <taxon>Rosaceae</taxon>
        <taxon>Amygdaloideae</taxon>
        <taxon>Amygdaleae</taxon>
        <taxon>Prunus</taxon>
    </lineage>
</organism>
<name>A0A4Y1QP17_PRUDU</name>
<gene>
    <name evidence="1" type="ORF">Prudu_001592</name>
</gene>